<keyword evidence="3" id="KW-1185">Reference proteome</keyword>
<dbReference type="Pfam" id="PF10947">
    <property type="entry name" value="DUF2628"/>
    <property type="match status" value="1"/>
</dbReference>
<proteinExistence type="predicted"/>
<dbReference type="RefSeq" id="WP_161723026.1">
    <property type="nucleotide sequence ID" value="NZ_JAAAXI010000006.1"/>
</dbReference>
<feature type="transmembrane region" description="Helical" evidence="1">
    <location>
        <begin position="177"/>
        <end position="197"/>
    </location>
</feature>
<sequence length="200" mass="21564">MGIPNTGRLEAPGHLCQRHWVTRGRTMTAAQEITATQPSEADSASGSDRLLAAFVGPNHEVYRRALEKMRAKDPALRKLPLTWCWPAFLITLPWLLYRKLYGWAAGLIGAVLALSIIFPSLSSTGTLGAYAGLAMMAKPLYVQYALKRIGKLRSRAASEEELEALVQKAGGVSVPGAVIGTLLFIGFNVLAFLGSLAERG</sequence>
<gene>
    <name evidence="2" type="ORF">GR303_14855</name>
</gene>
<protein>
    <submittedName>
        <fullName evidence="2">DUF2628 domain-containing protein</fullName>
    </submittedName>
</protein>
<keyword evidence="1" id="KW-0472">Membrane</keyword>
<dbReference type="InterPro" id="IPR024399">
    <property type="entry name" value="DUF2628"/>
</dbReference>
<name>A0ABW9Z2X9_9HYPH</name>
<organism evidence="2 3">
    <name type="scientific">Microvirga arsenatis</name>
    <dbReference type="NCBI Taxonomy" id="2692265"/>
    <lineage>
        <taxon>Bacteria</taxon>
        <taxon>Pseudomonadati</taxon>
        <taxon>Pseudomonadota</taxon>
        <taxon>Alphaproteobacteria</taxon>
        <taxon>Hyphomicrobiales</taxon>
        <taxon>Methylobacteriaceae</taxon>
        <taxon>Microvirga</taxon>
    </lineage>
</organism>
<dbReference type="EMBL" id="JAAAXJ010000007">
    <property type="protein sequence ID" value="NBJ25638.1"/>
    <property type="molecule type" value="Genomic_DNA"/>
</dbReference>
<keyword evidence="1" id="KW-0812">Transmembrane</keyword>
<evidence type="ECO:0000256" key="1">
    <source>
        <dbReference type="SAM" id="Phobius"/>
    </source>
</evidence>
<reference evidence="2 3" key="1">
    <citation type="submission" date="2020-01" db="EMBL/GenBank/DDBJ databases">
        <title>Microvirga sp. nov., an arsenate reduction bacterium isolated from Tibet hotspring sediments.</title>
        <authorList>
            <person name="Yuan C.-G."/>
        </authorList>
    </citation>
    <scope>NUCLEOTIDE SEQUENCE [LARGE SCALE GENOMIC DNA]</scope>
    <source>
        <strain evidence="2 3">SYSU G3D203</strain>
    </source>
</reference>
<dbReference type="Proteomes" id="UP000818323">
    <property type="component" value="Unassembled WGS sequence"/>
</dbReference>
<evidence type="ECO:0000313" key="2">
    <source>
        <dbReference type="EMBL" id="NBJ25638.1"/>
    </source>
</evidence>
<keyword evidence="1" id="KW-1133">Transmembrane helix</keyword>
<feature type="transmembrane region" description="Helical" evidence="1">
    <location>
        <begin position="100"/>
        <end position="121"/>
    </location>
</feature>
<evidence type="ECO:0000313" key="3">
    <source>
        <dbReference type="Proteomes" id="UP000818323"/>
    </source>
</evidence>
<comment type="caution">
    <text evidence="2">The sequence shown here is derived from an EMBL/GenBank/DDBJ whole genome shotgun (WGS) entry which is preliminary data.</text>
</comment>
<accession>A0ABW9Z2X9</accession>